<dbReference type="NCBIfam" id="TIGR02602">
    <property type="entry name" value="8TM_EpsH"/>
    <property type="match status" value="1"/>
</dbReference>
<sequence>MMRAASPFLPAPWIAAIRSNIPTWMPFWTGLVLLYVPTLLDLVRGHWRNDDQAHGPLILGLALWMMWRNWPPASSGERGSPAPGWAMVATGLLAYVAGRSQSILILEIGSAIWLLAGIIAIQRGLAVVRKLWFAFFLLCFLLPMPGSVVAMITLPMKLMVSFLTEHILYAAGYPISRNGVLLQIGYYQLLVADACAGLQTVLTLEAMGLLYMNVVRYSSPLRNIVLALCIVPISLLANVIRVVALTLVTYHIGDEAGQGFLHGFAGLVLFASALALIIGLDSALRMIAPGPRAHRVSTGSTP</sequence>
<evidence type="ECO:0000256" key="2">
    <source>
        <dbReference type="ARBA" id="ARBA00022475"/>
    </source>
</evidence>
<dbReference type="Pfam" id="PF09721">
    <property type="entry name" value="Exosortase_EpsH"/>
    <property type="match status" value="1"/>
</dbReference>
<feature type="transmembrane region" description="Helical" evidence="8">
    <location>
        <begin position="21"/>
        <end position="40"/>
    </location>
</feature>
<comment type="subcellular location">
    <subcellularLocation>
        <location evidence="1">Cell membrane</location>
        <topology evidence="1">Multi-pass membrane protein</topology>
    </subcellularLocation>
</comment>
<evidence type="ECO:0000256" key="7">
    <source>
        <dbReference type="ARBA" id="ARBA00023136"/>
    </source>
</evidence>
<evidence type="ECO:0000256" key="6">
    <source>
        <dbReference type="ARBA" id="ARBA00022989"/>
    </source>
</evidence>
<feature type="transmembrane region" description="Helical" evidence="8">
    <location>
        <begin position="104"/>
        <end position="121"/>
    </location>
</feature>
<dbReference type="EMBL" id="JBHRVV010000001">
    <property type="protein sequence ID" value="MFC3458450.1"/>
    <property type="molecule type" value="Genomic_DNA"/>
</dbReference>
<evidence type="ECO:0000256" key="4">
    <source>
        <dbReference type="ARBA" id="ARBA00022692"/>
    </source>
</evidence>
<dbReference type="InterPro" id="IPR026392">
    <property type="entry name" value="Exo/Archaeosortase_dom"/>
</dbReference>
<evidence type="ECO:0000256" key="8">
    <source>
        <dbReference type="SAM" id="Phobius"/>
    </source>
</evidence>
<keyword evidence="5" id="KW-0378">Hydrolase</keyword>
<feature type="transmembrane region" description="Helical" evidence="8">
    <location>
        <begin position="133"/>
        <end position="154"/>
    </location>
</feature>
<keyword evidence="3" id="KW-0645">Protease</keyword>
<dbReference type="NCBIfam" id="TIGR04178">
    <property type="entry name" value="exo_archaeo"/>
    <property type="match status" value="1"/>
</dbReference>
<proteinExistence type="predicted"/>
<dbReference type="RefSeq" id="WP_379734882.1">
    <property type="nucleotide sequence ID" value="NZ_JBHRVV010000001.1"/>
</dbReference>
<evidence type="ECO:0000313" key="9">
    <source>
        <dbReference type="EMBL" id="MFC3458450.1"/>
    </source>
</evidence>
<dbReference type="InterPro" id="IPR017544">
    <property type="entry name" value="Exosortase-2"/>
</dbReference>
<keyword evidence="10" id="KW-1185">Reference proteome</keyword>
<feature type="transmembrane region" description="Helical" evidence="8">
    <location>
        <begin position="260"/>
        <end position="280"/>
    </location>
</feature>
<dbReference type="InterPro" id="IPR019127">
    <property type="entry name" value="Exosortase"/>
</dbReference>
<comment type="caution">
    <text evidence="9">The sequence shown here is derived from an EMBL/GenBank/DDBJ whole genome shotgun (WGS) entry which is preliminary data.</text>
</comment>
<feature type="transmembrane region" description="Helical" evidence="8">
    <location>
        <begin position="224"/>
        <end position="248"/>
    </location>
</feature>
<accession>A0ABV7PGZ6</accession>
<organism evidence="9 10">
    <name type="scientific">Massilia haematophila</name>
    <dbReference type="NCBI Taxonomy" id="457923"/>
    <lineage>
        <taxon>Bacteria</taxon>
        <taxon>Pseudomonadati</taxon>
        <taxon>Pseudomonadota</taxon>
        <taxon>Betaproteobacteria</taxon>
        <taxon>Burkholderiales</taxon>
        <taxon>Oxalobacteraceae</taxon>
        <taxon>Telluria group</taxon>
        <taxon>Massilia</taxon>
    </lineage>
</organism>
<keyword evidence="6 8" id="KW-1133">Transmembrane helix</keyword>
<dbReference type="InterPro" id="IPR013426">
    <property type="entry name" value="EpsH-like"/>
</dbReference>
<reference evidence="10" key="1">
    <citation type="journal article" date="2019" name="Int. J. Syst. Evol. Microbiol.">
        <title>The Global Catalogue of Microorganisms (GCM) 10K type strain sequencing project: providing services to taxonomists for standard genome sequencing and annotation.</title>
        <authorList>
            <consortium name="The Broad Institute Genomics Platform"/>
            <consortium name="The Broad Institute Genome Sequencing Center for Infectious Disease"/>
            <person name="Wu L."/>
            <person name="Ma J."/>
        </authorList>
    </citation>
    <scope>NUCLEOTIDE SEQUENCE [LARGE SCALE GENOMIC DNA]</scope>
    <source>
        <strain evidence="10">CCM 7480</strain>
    </source>
</reference>
<name>A0ABV7PGZ6_9BURK</name>
<keyword evidence="2" id="KW-1003">Cell membrane</keyword>
<evidence type="ECO:0000313" key="10">
    <source>
        <dbReference type="Proteomes" id="UP001595665"/>
    </source>
</evidence>
<evidence type="ECO:0000256" key="3">
    <source>
        <dbReference type="ARBA" id="ARBA00022670"/>
    </source>
</evidence>
<evidence type="ECO:0000256" key="5">
    <source>
        <dbReference type="ARBA" id="ARBA00022801"/>
    </source>
</evidence>
<protein>
    <submittedName>
        <fullName evidence="9">Exosortase B</fullName>
    </submittedName>
</protein>
<keyword evidence="4 8" id="KW-0812">Transmembrane</keyword>
<keyword evidence="7 8" id="KW-0472">Membrane</keyword>
<feature type="transmembrane region" description="Helical" evidence="8">
    <location>
        <begin position="186"/>
        <end position="212"/>
    </location>
</feature>
<gene>
    <name evidence="9" type="primary">xrtB</name>
    <name evidence="9" type="ORF">ACFOPH_09350</name>
</gene>
<dbReference type="NCBIfam" id="TIGR03113">
    <property type="entry name" value="exosort_XrtB"/>
    <property type="match status" value="1"/>
</dbReference>
<evidence type="ECO:0000256" key="1">
    <source>
        <dbReference type="ARBA" id="ARBA00004651"/>
    </source>
</evidence>
<dbReference type="Proteomes" id="UP001595665">
    <property type="component" value="Unassembled WGS sequence"/>
</dbReference>